<evidence type="ECO:0000256" key="1">
    <source>
        <dbReference type="ARBA" id="ARBA00004123"/>
    </source>
</evidence>
<comment type="similarity">
    <text evidence="2">Belongs to the Mediator complex subunit 23 family.</text>
</comment>
<dbReference type="PANTHER" id="PTHR12691">
    <property type="entry name" value="MEDIATOR OF RNA POLYMERASE II TRANSCRIPTION SUBUNIT 23"/>
    <property type="match status" value="1"/>
</dbReference>
<evidence type="ECO:0000256" key="4">
    <source>
        <dbReference type="ARBA" id="ARBA00023015"/>
    </source>
</evidence>
<organism evidence="8 9">
    <name type="scientific">Pseudolycoriella hygida</name>
    <dbReference type="NCBI Taxonomy" id="35572"/>
    <lineage>
        <taxon>Eukaryota</taxon>
        <taxon>Metazoa</taxon>
        <taxon>Ecdysozoa</taxon>
        <taxon>Arthropoda</taxon>
        <taxon>Hexapoda</taxon>
        <taxon>Insecta</taxon>
        <taxon>Pterygota</taxon>
        <taxon>Neoptera</taxon>
        <taxon>Endopterygota</taxon>
        <taxon>Diptera</taxon>
        <taxon>Nematocera</taxon>
        <taxon>Sciaroidea</taxon>
        <taxon>Sciaridae</taxon>
        <taxon>Pseudolycoriella</taxon>
    </lineage>
</organism>
<evidence type="ECO:0000256" key="3">
    <source>
        <dbReference type="ARBA" id="ARBA00019696"/>
    </source>
</evidence>
<keyword evidence="4" id="KW-0805">Transcription regulation</keyword>
<keyword evidence="5" id="KW-0804">Transcription</keyword>
<gene>
    <name evidence="8" type="primary">MED23_0</name>
    <name evidence="8" type="ORF">Bhyg_07258</name>
</gene>
<dbReference type="GO" id="GO:0006357">
    <property type="term" value="P:regulation of transcription by RNA polymerase II"/>
    <property type="evidence" value="ECO:0007669"/>
    <property type="project" value="TreeGrafter"/>
</dbReference>
<dbReference type="Pfam" id="PF11573">
    <property type="entry name" value="Med23"/>
    <property type="match status" value="1"/>
</dbReference>
<protein>
    <recommendedName>
        <fullName evidence="3">Mediator of RNA polymerase II transcription subunit 23</fullName>
    </recommendedName>
    <alternativeName>
        <fullName evidence="7">Mediator complex subunit 23</fullName>
    </alternativeName>
</protein>
<dbReference type="OrthoDB" id="9982951at2759"/>
<dbReference type="Proteomes" id="UP001151699">
    <property type="component" value="Chromosome B"/>
</dbReference>
<dbReference type="GO" id="GO:0016592">
    <property type="term" value="C:mediator complex"/>
    <property type="evidence" value="ECO:0007669"/>
    <property type="project" value="TreeGrafter"/>
</dbReference>
<proteinExistence type="inferred from homology"/>
<sequence length="930" mass="106424">MASSDSQISNLIHDVLKVSYLEEAFNFTIIHHHVEEEAEKFQKFYQDFVSTFTPLTPECKETAIRKFLVLAASQTNSGKLNRLLQVLLKLVNTNVLTPKHVCEQILLCEKLTYQNKEFWIGAFQLIRKIIGGVDYKGVREIMKGCRDKTQTFPHNIDLSILPQMEAVQSVLEHIFDRNASLLPAYFIANEIQKSTPLHPLKINKLAVNFVEDFRNIAQMVSVIGHSKMLPIVEHFGYTETLNPWRLDPNTLKFTFRGILPYDAELFQPQTHLLRYVLEQPYSKDMVCSMLNLQKQSKTRCVSIEEQLVWLIMSAMERSEADPVQTTDSDESQSPTHWLWVHISSQLIYFVLFQFASFPNIVISLHDKLAVRDLRKGRDYLMWALLQFISGSIQRNPLSNFLSVISLYDILYPEKEPLPVPDCTKTSYCTRQMAPTCIWFHLQKKAQSEHININRPIPLSLKKHHEFLHHLMMSNNAPLTMGSDFIIVLMCNAYSTHPEYFTRPMAALVESINKNVQSATSSTNAPTFPLPMITLDSLTVHAKMSLIHSIVSHMIKQAQTQTKGSMPNVINMDPALVETYSRLLVYTEIESLGIKGFLSQLLPAVFKSQAWGILHTLLEMLSYRMHHIQPFYRVQLLSHLHSLASVPHTNLSQLHLCVESTALRLITGLGSAEVPLQLTRYFTEPKLPGSAVSLESEELNRALILTIARSMQITGSGNDDQSTAWCKDLLVTIIQNTPHSWASHTLACFPTILKTFFSQNSTPKENKQQLKKSVEEEYRNWVSMSNENDIIAHFSVAGTPPLFLCLLFKMILETDGISAVAYKILERLGARALSAHLRKLCDYLVFEVTDSGVNMHINKCVDTINDMIWKYNVVTIDRLVLCLALRTHEGNEAQVCFFIIQLLLLKTHEFRNRVQEFVKENSPDYWKQTNW</sequence>
<dbReference type="GO" id="GO:0005667">
    <property type="term" value="C:transcription regulator complex"/>
    <property type="evidence" value="ECO:0007669"/>
    <property type="project" value="TreeGrafter"/>
</dbReference>
<evidence type="ECO:0000256" key="2">
    <source>
        <dbReference type="ARBA" id="ARBA00010222"/>
    </source>
</evidence>
<evidence type="ECO:0000256" key="5">
    <source>
        <dbReference type="ARBA" id="ARBA00023163"/>
    </source>
</evidence>
<evidence type="ECO:0000313" key="9">
    <source>
        <dbReference type="Proteomes" id="UP001151699"/>
    </source>
</evidence>
<evidence type="ECO:0000313" key="8">
    <source>
        <dbReference type="EMBL" id="KAJ6642311.1"/>
    </source>
</evidence>
<comment type="subcellular location">
    <subcellularLocation>
        <location evidence="1">Nucleus</location>
    </subcellularLocation>
</comment>
<name>A0A9Q0N397_9DIPT</name>
<reference evidence="8" key="1">
    <citation type="submission" date="2022-07" db="EMBL/GenBank/DDBJ databases">
        <authorList>
            <person name="Trinca V."/>
            <person name="Uliana J.V.C."/>
            <person name="Torres T.T."/>
            <person name="Ward R.J."/>
            <person name="Monesi N."/>
        </authorList>
    </citation>
    <scope>NUCLEOTIDE SEQUENCE</scope>
    <source>
        <strain evidence="8">HSMRA1968</strain>
        <tissue evidence="8">Whole embryos</tissue>
    </source>
</reference>
<dbReference type="InterPro" id="IPR021629">
    <property type="entry name" value="Mediator_Med23"/>
</dbReference>
<keyword evidence="6" id="KW-0539">Nucleus</keyword>
<evidence type="ECO:0000256" key="7">
    <source>
        <dbReference type="ARBA" id="ARBA00031961"/>
    </source>
</evidence>
<evidence type="ECO:0000256" key="6">
    <source>
        <dbReference type="ARBA" id="ARBA00023242"/>
    </source>
</evidence>
<dbReference type="AlphaFoldDB" id="A0A9Q0N397"/>
<dbReference type="PANTHER" id="PTHR12691:SF10">
    <property type="entry name" value="MEDIATOR OF RNA POLYMERASE II TRANSCRIPTION SUBUNIT 23"/>
    <property type="match status" value="1"/>
</dbReference>
<keyword evidence="9" id="KW-1185">Reference proteome</keyword>
<accession>A0A9Q0N397</accession>
<dbReference type="EMBL" id="WJQU01000002">
    <property type="protein sequence ID" value="KAJ6642311.1"/>
    <property type="molecule type" value="Genomic_DNA"/>
</dbReference>
<dbReference type="GO" id="GO:0010628">
    <property type="term" value="P:positive regulation of gene expression"/>
    <property type="evidence" value="ECO:0007669"/>
    <property type="project" value="TreeGrafter"/>
</dbReference>
<comment type="caution">
    <text evidence="8">The sequence shown here is derived from an EMBL/GenBank/DDBJ whole genome shotgun (WGS) entry which is preliminary data.</text>
</comment>